<dbReference type="RefSeq" id="WP_252955651.1">
    <property type="nucleotide sequence ID" value="NZ_JAFIRR010000165.1"/>
</dbReference>
<gene>
    <name evidence="2" type="ORF">JYK14_23125</name>
</gene>
<feature type="transmembrane region" description="Helical" evidence="1">
    <location>
        <begin position="131"/>
        <end position="150"/>
    </location>
</feature>
<proteinExistence type="predicted"/>
<keyword evidence="1" id="KW-1133">Transmembrane helix</keyword>
<organism evidence="2 3">
    <name type="scientific">Siccirubricoccus soli</name>
    <dbReference type="NCBI Taxonomy" id="2899147"/>
    <lineage>
        <taxon>Bacteria</taxon>
        <taxon>Pseudomonadati</taxon>
        <taxon>Pseudomonadota</taxon>
        <taxon>Alphaproteobacteria</taxon>
        <taxon>Acetobacterales</taxon>
        <taxon>Roseomonadaceae</taxon>
        <taxon>Siccirubricoccus</taxon>
    </lineage>
</organism>
<dbReference type="GO" id="GO:0008233">
    <property type="term" value="F:peptidase activity"/>
    <property type="evidence" value="ECO:0007669"/>
    <property type="project" value="UniProtKB-KW"/>
</dbReference>
<feature type="transmembrane region" description="Helical" evidence="1">
    <location>
        <begin position="20"/>
        <end position="40"/>
    </location>
</feature>
<dbReference type="Proteomes" id="UP001523392">
    <property type="component" value="Unassembled WGS sequence"/>
</dbReference>
<comment type="caution">
    <text evidence="2">The sequence shown here is derived from an EMBL/GenBank/DDBJ whole genome shotgun (WGS) entry which is preliminary data.</text>
</comment>
<feature type="transmembrane region" description="Helical" evidence="1">
    <location>
        <begin position="100"/>
        <end position="119"/>
    </location>
</feature>
<sequence length="430" mass="46521">MIELMLILFGAEVARRKAVLLGLAGLGWMLLGAFFFVNAFTEDARIPALYFALPLMLDGGLSLVAAYGSKGAGRSLRYSKALAFLLIAGLIIAMPRGGGMIIGFLVGSFLVADAVWRATSAHLVRFRRWRRTVCIAGIEFLLGLWSFLPWPSYWQGEVGSDVGLLLMVSAWRICALAWRLVRLPPGAPMSRIVAEGLLRAGAGPAIARATAEQGGLPGEHRRIPVTVHVWTPTGELASIDRSISRYIAARDERGVISTGHAALEAGELYISHYPAVEIERSGADFRRTLRATQDNDVPGRFLPSYAEESAGWCASTRQVTIPGIDAAALHRFWAHYGADATYNLTSRNCSSSVAAALDAGLEGIFAPYSGSPYCVLRLLFSPELWIAAQLRATAGSMAWTPGIVLDYARALSYIAGLPGRLGWREAARRE</sequence>
<dbReference type="GO" id="GO:0006508">
    <property type="term" value="P:proteolysis"/>
    <property type="evidence" value="ECO:0007669"/>
    <property type="project" value="UniProtKB-KW"/>
</dbReference>
<protein>
    <submittedName>
        <fullName evidence="2">Protease</fullName>
    </submittedName>
</protein>
<evidence type="ECO:0000313" key="3">
    <source>
        <dbReference type="Proteomes" id="UP001523392"/>
    </source>
</evidence>
<name>A0ABT1DBR8_9PROT</name>
<keyword evidence="1" id="KW-0812">Transmembrane</keyword>
<keyword evidence="1" id="KW-0472">Membrane</keyword>
<dbReference type="EMBL" id="JAFIRR010000165">
    <property type="protein sequence ID" value="MCO6419027.1"/>
    <property type="molecule type" value="Genomic_DNA"/>
</dbReference>
<evidence type="ECO:0000313" key="2">
    <source>
        <dbReference type="EMBL" id="MCO6419027.1"/>
    </source>
</evidence>
<feature type="transmembrane region" description="Helical" evidence="1">
    <location>
        <begin position="46"/>
        <end position="66"/>
    </location>
</feature>
<keyword evidence="3" id="KW-1185">Reference proteome</keyword>
<reference evidence="2 3" key="1">
    <citation type="submission" date="2021-12" db="EMBL/GenBank/DDBJ databases">
        <title>Siccirubricoccus leaddurans sp. nov., a high concentration Zn2+ tolerance bacterium.</title>
        <authorList>
            <person name="Cao Y."/>
        </authorList>
    </citation>
    <scope>NUCLEOTIDE SEQUENCE [LARGE SCALE GENOMIC DNA]</scope>
    <source>
        <strain evidence="2 3">KC 17139</strain>
    </source>
</reference>
<accession>A0ABT1DBR8</accession>
<feature type="transmembrane region" description="Helical" evidence="1">
    <location>
        <begin position="78"/>
        <end position="94"/>
    </location>
</feature>
<keyword evidence="2" id="KW-0378">Hydrolase</keyword>
<evidence type="ECO:0000256" key="1">
    <source>
        <dbReference type="SAM" id="Phobius"/>
    </source>
</evidence>
<keyword evidence="2" id="KW-0645">Protease</keyword>